<proteinExistence type="predicted"/>
<keyword evidence="2" id="KW-0472">Membrane</keyword>
<keyword evidence="4" id="KW-1185">Reference proteome</keyword>
<keyword evidence="2" id="KW-1133">Transmembrane helix</keyword>
<reference evidence="3" key="1">
    <citation type="submission" date="2022-03" db="EMBL/GenBank/DDBJ databases">
        <title>Fererhizobium litorale gen. nov., sp. nov., isolated from sandy sediments of the Sea of Japan seashore.</title>
        <authorList>
            <person name="Romanenko L."/>
            <person name="Kurilenko V."/>
            <person name="Otstavnykh N."/>
            <person name="Svetashev V."/>
            <person name="Tekutyeva L."/>
            <person name="Isaeva M."/>
            <person name="Mikhailov V."/>
        </authorList>
    </citation>
    <scope>NUCLEOTIDE SEQUENCE</scope>
    <source>
        <strain evidence="3">KMM 9576</strain>
    </source>
</reference>
<sequence length="130" mass="13683">MKTSQTVAKQHCIQENSDEADGEYTEPTSEPVHSGVRHPVVPVPAKKARQARPGFPVLVVLVSGLLLAAAAWIAVEYGDKQPSSPVATLPAQNAPDSTDEQPTLPAQEMDREPTTQSGTGGPSQQDGSTN</sequence>
<feature type="compositionally biased region" description="Polar residues" evidence="1">
    <location>
        <begin position="114"/>
        <end position="130"/>
    </location>
</feature>
<dbReference type="EMBL" id="JALDYZ010000011">
    <property type="protein sequence ID" value="MDI7923947.1"/>
    <property type="molecule type" value="Genomic_DNA"/>
</dbReference>
<dbReference type="AlphaFoldDB" id="A0AAE3QDR4"/>
<evidence type="ECO:0000313" key="4">
    <source>
        <dbReference type="Proteomes" id="UP001161580"/>
    </source>
</evidence>
<dbReference type="RefSeq" id="WP_311787196.1">
    <property type="nucleotide sequence ID" value="NZ_JALDYY010000008.1"/>
</dbReference>
<dbReference type="Proteomes" id="UP001161580">
    <property type="component" value="Unassembled WGS sequence"/>
</dbReference>
<protein>
    <submittedName>
        <fullName evidence="3">Uncharacterized protein</fullName>
    </submittedName>
</protein>
<feature type="region of interest" description="Disordered" evidence="1">
    <location>
        <begin position="80"/>
        <end position="130"/>
    </location>
</feature>
<evidence type="ECO:0000256" key="2">
    <source>
        <dbReference type="SAM" id="Phobius"/>
    </source>
</evidence>
<feature type="compositionally biased region" description="Polar residues" evidence="1">
    <location>
        <begin position="81"/>
        <end position="96"/>
    </location>
</feature>
<comment type="caution">
    <text evidence="3">The sequence shown here is derived from an EMBL/GenBank/DDBJ whole genome shotgun (WGS) entry which is preliminary data.</text>
</comment>
<evidence type="ECO:0000256" key="1">
    <source>
        <dbReference type="SAM" id="MobiDB-lite"/>
    </source>
</evidence>
<feature type="region of interest" description="Disordered" evidence="1">
    <location>
        <begin position="1"/>
        <end position="38"/>
    </location>
</feature>
<name>A0AAE3QDR4_9HYPH</name>
<gene>
    <name evidence="3" type="ORF">MRS75_17920</name>
</gene>
<feature type="transmembrane region" description="Helical" evidence="2">
    <location>
        <begin position="55"/>
        <end position="75"/>
    </location>
</feature>
<accession>A0AAE3QDR4</accession>
<keyword evidence="2" id="KW-0812">Transmembrane</keyword>
<organism evidence="3 4">
    <name type="scientific">Ferirhizobium litorale</name>
    <dbReference type="NCBI Taxonomy" id="2927786"/>
    <lineage>
        <taxon>Bacteria</taxon>
        <taxon>Pseudomonadati</taxon>
        <taxon>Pseudomonadota</taxon>
        <taxon>Alphaproteobacteria</taxon>
        <taxon>Hyphomicrobiales</taxon>
        <taxon>Rhizobiaceae</taxon>
        <taxon>Ferirhizobium</taxon>
    </lineage>
</organism>
<evidence type="ECO:0000313" key="3">
    <source>
        <dbReference type="EMBL" id="MDI7923947.1"/>
    </source>
</evidence>